<evidence type="ECO:0000313" key="13">
    <source>
        <dbReference type="Proteomes" id="UP000288102"/>
    </source>
</evidence>
<dbReference type="Pfam" id="PF02518">
    <property type="entry name" value="HATPase_c"/>
    <property type="match status" value="1"/>
</dbReference>
<dbReference type="SUPFAM" id="SSF48452">
    <property type="entry name" value="TPR-like"/>
    <property type="match status" value="2"/>
</dbReference>
<dbReference type="GO" id="GO:0004673">
    <property type="term" value="F:protein histidine kinase activity"/>
    <property type="evidence" value="ECO:0007669"/>
    <property type="project" value="UniProtKB-EC"/>
</dbReference>
<accession>A0A434A5C9</accession>
<evidence type="ECO:0000256" key="5">
    <source>
        <dbReference type="ARBA" id="ARBA00022741"/>
    </source>
</evidence>
<comment type="caution">
    <text evidence="12">The sequence shown here is derived from an EMBL/GenBank/DDBJ whole genome shotgun (WGS) entry which is preliminary data.</text>
</comment>
<keyword evidence="9" id="KW-0812">Transmembrane</keyword>
<keyword evidence="9" id="KW-1133">Transmembrane helix</keyword>
<comment type="catalytic activity">
    <reaction evidence="1">
        <text>ATP + protein L-histidine = ADP + protein N-phospho-L-histidine.</text>
        <dbReference type="EC" id="2.7.13.3"/>
    </reaction>
</comment>
<evidence type="ECO:0000256" key="4">
    <source>
        <dbReference type="ARBA" id="ARBA00022679"/>
    </source>
</evidence>
<evidence type="ECO:0000259" key="11">
    <source>
        <dbReference type="PROSITE" id="PS50109"/>
    </source>
</evidence>
<feature type="repeat" description="TPR" evidence="8">
    <location>
        <begin position="311"/>
        <end position="344"/>
    </location>
</feature>
<keyword evidence="4" id="KW-0808">Transferase</keyword>
<dbReference type="InterPro" id="IPR036890">
    <property type="entry name" value="HATPase_C_sf"/>
</dbReference>
<dbReference type="Proteomes" id="UP000288102">
    <property type="component" value="Unassembled WGS sequence"/>
</dbReference>
<dbReference type="SMART" id="SM00028">
    <property type="entry name" value="TPR"/>
    <property type="match status" value="4"/>
</dbReference>
<keyword evidence="7" id="KW-0067">ATP-binding</keyword>
<dbReference type="EC" id="2.7.13.3" evidence="2"/>
<dbReference type="PANTHER" id="PTHR41523">
    <property type="entry name" value="TWO-COMPONENT SYSTEM SENSOR PROTEIN"/>
    <property type="match status" value="1"/>
</dbReference>
<keyword evidence="8" id="KW-0802">TPR repeat</keyword>
<keyword evidence="10" id="KW-0732">Signal</keyword>
<evidence type="ECO:0000256" key="9">
    <source>
        <dbReference type="SAM" id="Phobius"/>
    </source>
</evidence>
<feature type="domain" description="Histidine kinase" evidence="11">
    <location>
        <begin position="610"/>
        <end position="807"/>
    </location>
</feature>
<dbReference type="RefSeq" id="WP_127339207.1">
    <property type="nucleotide sequence ID" value="NZ_QWDM01000009.1"/>
</dbReference>
<dbReference type="Pfam" id="PF07568">
    <property type="entry name" value="HisKA_2"/>
    <property type="match status" value="1"/>
</dbReference>
<dbReference type="Gene3D" id="3.30.565.10">
    <property type="entry name" value="Histidine kinase-like ATPase, C-terminal domain"/>
    <property type="match status" value="1"/>
</dbReference>
<evidence type="ECO:0000256" key="1">
    <source>
        <dbReference type="ARBA" id="ARBA00000085"/>
    </source>
</evidence>
<name>A0A434A5C9_9FLAO</name>
<dbReference type="Gene3D" id="1.25.40.10">
    <property type="entry name" value="Tetratricopeptide repeat domain"/>
    <property type="match status" value="2"/>
</dbReference>
<dbReference type="PROSITE" id="PS50109">
    <property type="entry name" value="HIS_KIN"/>
    <property type="match status" value="1"/>
</dbReference>
<dbReference type="EMBL" id="QWDM01000009">
    <property type="protein sequence ID" value="RUT69535.1"/>
    <property type="molecule type" value="Genomic_DNA"/>
</dbReference>
<dbReference type="InterPro" id="IPR003594">
    <property type="entry name" value="HATPase_dom"/>
</dbReference>
<dbReference type="SMART" id="SM00387">
    <property type="entry name" value="HATPase_c"/>
    <property type="match status" value="1"/>
</dbReference>
<keyword evidence="9" id="KW-0472">Membrane</keyword>
<evidence type="ECO:0000256" key="8">
    <source>
        <dbReference type="PROSITE-ProRule" id="PRU00339"/>
    </source>
</evidence>
<keyword evidence="6 12" id="KW-0418">Kinase</keyword>
<evidence type="ECO:0000256" key="10">
    <source>
        <dbReference type="SAM" id="SignalP"/>
    </source>
</evidence>
<evidence type="ECO:0000256" key="6">
    <source>
        <dbReference type="ARBA" id="ARBA00022777"/>
    </source>
</evidence>
<sequence length="818" mass="93516">MKQALLLCFNLFIVVQGLAQSAAVNKYDLKKKRLLIQACSMYLYNANQGAIDVDSSVVLACQAYKIPVSLAYDEGFNSGSGLIGNDLIAKGNTISAQKFLAKTKNEDRIKLLLQLGNLYLFKPGTQPEDLQKALKYIKEAVALSKQLKMKKLEHQSVVLLAKYYAQANNPAESKKYFTAVISDCRKQNDKPELAAALDAQGMLLSNLDPEKEKNLEEALSIYTELGMEEKRIEIYMKITTIYFWTGKINEAKKRLYQNLADLRKIGFTHEQFGETTISYIELNMHNVKSALYYALKSVKRMEAEKDYTLADIFYTRLGNVYNTIGYNEEALELYNKSIEVGQNTLNSGTWYKSFFSAVAALSMKGKNKEALAYLNSVTLKYPPTNAFDKMSVAFNKANCYIALNNTVQAEKCFKEMEIYARQLNTPETFREVVHGYTLMALFYAESNRPKLAKLYTDKVLGLRTKFNNNYDSDLLQYLLFKNDSLSGNYDGAMRHFQNYKKINDSILGTSKKKEIEELKIAYETLNKEQKIKLLSEQTKLQESKLQKSKLLNTVSVWSLVLLLVIIGLLYNRYRLKQQNHSKLELKEREINLKNINLRHLLDEKEWLLKEVHHRVKNNLQTVISLLNSQSAYLDNDMALSAIKNSQHRIYSMSLIHQKLYKSDNISTINMHSYIIELVEYFKESFSTGQRIRFEVKVAPLELDVAQAIPLGLILNEAITNAIKYAFPEERTGMIYITLEESINGHYLLTVADNGIGIENKGTETKINSFGMRLIQGLSEDIDGDFTMEKDNGTILKINFLPEFPISKKFEGPEQRREG</sequence>
<keyword evidence="3" id="KW-0597">Phosphoprotein</keyword>
<dbReference type="Gene3D" id="3.30.450.20">
    <property type="entry name" value="PAS domain"/>
    <property type="match status" value="1"/>
</dbReference>
<protein>
    <recommendedName>
        <fullName evidence="2">histidine kinase</fullName>
        <ecNumber evidence="2">2.7.13.3</ecNumber>
    </recommendedName>
</protein>
<dbReference type="InterPro" id="IPR019734">
    <property type="entry name" value="TPR_rpt"/>
</dbReference>
<dbReference type="SUPFAM" id="SSF55874">
    <property type="entry name" value="ATPase domain of HSP90 chaperone/DNA topoisomerase II/histidine kinase"/>
    <property type="match status" value="1"/>
</dbReference>
<feature type="chain" id="PRO_5019035867" description="histidine kinase" evidence="10">
    <location>
        <begin position="20"/>
        <end position="818"/>
    </location>
</feature>
<keyword evidence="5" id="KW-0547">Nucleotide-binding</keyword>
<dbReference type="PANTHER" id="PTHR41523:SF8">
    <property type="entry name" value="ETHYLENE RESPONSE SENSOR PROTEIN"/>
    <property type="match status" value="1"/>
</dbReference>
<dbReference type="AlphaFoldDB" id="A0A434A5C9"/>
<dbReference type="InterPro" id="IPR011495">
    <property type="entry name" value="Sig_transdc_His_kin_sub2_dim/P"/>
</dbReference>
<dbReference type="GO" id="GO:0005524">
    <property type="term" value="F:ATP binding"/>
    <property type="evidence" value="ECO:0007669"/>
    <property type="project" value="UniProtKB-KW"/>
</dbReference>
<dbReference type="InterPro" id="IPR005467">
    <property type="entry name" value="His_kinase_dom"/>
</dbReference>
<keyword evidence="13" id="KW-1185">Reference proteome</keyword>
<gene>
    <name evidence="12" type="ORF">D0817_15260</name>
</gene>
<feature type="transmembrane region" description="Helical" evidence="9">
    <location>
        <begin position="550"/>
        <end position="570"/>
    </location>
</feature>
<evidence type="ECO:0000256" key="3">
    <source>
        <dbReference type="ARBA" id="ARBA00022553"/>
    </source>
</evidence>
<evidence type="ECO:0000313" key="12">
    <source>
        <dbReference type="EMBL" id="RUT69535.1"/>
    </source>
</evidence>
<evidence type="ECO:0000256" key="2">
    <source>
        <dbReference type="ARBA" id="ARBA00012438"/>
    </source>
</evidence>
<dbReference type="OrthoDB" id="9767435at2"/>
<evidence type="ECO:0000256" key="7">
    <source>
        <dbReference type="ARBA" id="ARBA00022840"/>
    </source>
</evidence>
<feature type="signal peptide" evidence="10">
    <location>
        <begin position="1"/>
        <end position="19"/>
    </location>
</feature>
<reference evidence="13" key="1">
    <citation type="journal article" date="2019" name="Syst. Appl. Microbiol.">
        <title>Flavobacterium circumlabens sp. nov. and Flavobacterium cupreum sp. nov., two psychrotrophic species isolated from Antarctic environmental samples.</title>
        <authorList>
            <person name="Kralova S."/>
            <person name="Busse H.-J."/>
            <person name="Svec P."/>
            <person name="Maslanova I."/>
            <person name="Stankova E."/>
            <person name="Bartak M."/>
            <person name="Sedlacek I."/>
        </authorList>
    </citation>
    <scope>NUCLEOTIDE SEQUENCE [LARGE SCALE GENOMIC DNA]</scope>
    <source>
        <strain evidence="13">CCM 8825</strain>
    </source>
</reference>
<dbReference type="InterPro" id="IPR011990">
    <property type="entry name" value="TPR-like_helical_dom_sf"/>
</dbReference>
<organism evidence="12 13">
    <name type="scientific">Flavobacterium cupreum</name>
    <dbReference type="NCBI Taxonomy" id="2133766"/>
    <lineage>
        <taxon>Bacteria</taxon>
        <taxon>Pseudomonadati</taxon>
        <taxon>Bacteroidota</taxon>
        <taxon>Flavobacteriia</taxon>
        <taxon>Flavobacteriales</taxon>
        <taxon>Flavobacteriaceae</taxon>
        <taxon>Flavobacterium</taxon>
    </lineage>
</organism>
<proteinExistence type="predicted"/>
<dbReference type="Pfam" id="PF13181">
    <property type="entry name" value="TPR_8"/>
    <property type="match status" value="1"/>
</dbReference>
<dbReference type="PROSITE" id="PS50005">
    <property type="entry name" value="TPR"/>
    <property type="match status" value="1"/>
</dbReference>